<accession>A0A251S416</accession>
<proteinExistence type="predicted"/>
<dbReference type="EMBL" id="MNCJ02000331">
    <property type="protein sequence ID" value="KAF5761886.1"/>
    <property type="molecule type" value="Genomic_DNA"/>
</dbReference>
<dbReference type="Proteomes" id="UP000215914">
    <property type="component" value="Chromosome 16"/>
</dbReference>
<reference evidence="2" key="2">
    <citation type="submission" date="2017-02" db="EMBL/GenBank/DDBJ databases">
        <title>Sunflower complete genome.</title>
        <authorList>
            <person name="Langlade N."/>
            <person name="Munos S."/>
        </authorList>
    </citation>
    <scope>NUCLEOTIDE SEQUENCE [LARGE SCALE GENOMIC DNA]</scope>
    <source>
        <tissue evidence="2">Leaves</tissue>
    </source>
</reference>
<dbReference type="Gramene" id="mRNA:HanXRQr2_Chr16g0770281">
    <property type="protein sequence ID" value="mRNA:HanXRQr2_Chr16g0770281"/>
    <property type="gene ID" value="HanXRQr2_Chr16g0770281"/>
</dbReference>
<evidence type="ECO:0000313" key="1">
    <source>
        <dbReference type="EMBL" id="KAF5761886.1"/>
    </source>
</evidence>
<reference evidence="1 3" key="1">
    <citation type="journal article" date="2017" name="Nature">
        <title>The sunflower genome provides insights into oil metabolism, flowering and Asterid evolution.</title>
        <authorList>
            <person name="Badouin H."/>
            <person name="Gouzy J."/>
            <person name="Grassa C.J."/>
            <person name="Murat F."/>
            <person name="Staton S.E."/>
            <person name="Cottret L."/>
            <person name="Lelandais-Briere C."/>
            <person name="Owens G.L."/>
            <person name="Carrere S."/>
            <person name="Mayjonade B."/>
            <person name="Legrand L."/>
            <person name="Gill N."/>
            <person name="Kane N.C."/>
            <person name="Bowers J.E."/>
            <person name="Hubner S."/>
            <person name="Bellec A."/>
            <person name="Berard A."/>
            <person name="Berges H."/>
            <person name="Blanchet N."/>
            <person name="Boniface M.C."/>
            <person name="Brunel D."/>
            <person name="Catrice O."/>
            <person name="Chaidir N."/>
            <person name="Claudel C."/>
            <person name="Donnadieu C."/>
            <person name="Faraut T."/>
            <person name="Fievet G."/>
            <person name="Helmstetter N."/>
            <person name="King M."/>
            <person name="Knapp S.J."/>
            <person name="Lai Z."/>
            <person name="Le Paslier M.C."/>
            <person name="Lippi Y."/>
            <person name="Lorenzon L."/>
            <person name="Mandel J.R."/>
            <person name="Marage G."/>
            <person name="Marchand G."/>
            <person name="Marquand E."/>
            <person name="Bret-Mestries E."/>
            <person name="Morien E."/>
            <person name="Nambeesan S."/>
            <person name="Nguyen T."/>
            <person name="Pegot-Espagnet P."/>
            <person name="Pouilly N."/>
            <person name="Raftis F."/>
            <person name="Sallet E."/>
            <person name="Schiex T."/>
            <person name="Thomas J."/>
            <person name="Vandecasteele C."/>
            <person name="Vares D."/>
            <person name="Vear F."/>
            <person name="Vautrin S."/>
            <person name="Crespi M."/>
            <person name="Mangin B."/>
            <person name="Burke J.M."/>
            <person name="Salse J."/>
            <person name="Munos S."/>
            <person name="Vincourt P."/>
            <person name="Rieseberg L.H."/>
            <person name="Langlade N.B."/>
        </authorList>
    </citation>
    <scope>NUCLEOTIDE SEQUENCE [LARGE SCALE GENOMIC DNA]</scope>
    <source>
        <strain evidence="3">cv. SF193</strain>
        <tissue evidence="1">Leaves</tissue>
    </source>
</reference>
<keyword evidence="3" id="KW-1185">Reference proteome</keyword>
<protein>
    <submittedName>
        <fullName evidence="2">Uncharacterized protein</fullName>
    </submittedName>
</protein>
<evidence type="ECO:0000313" key="2">
    <source>
        <dbReference type="EMBL" id="OTF92876.1"/>
    </source>
</evidence>
<dbReference type="AlphaFoldDB" id="A0A251S416"/>
<gene>
    <name evidence="2" type="ORF">HannXRQ_Chr16g0526741</name>
    <name evidence="1" type="ORF">HanXRQr2_Chr16g0770281</name>
</gene>
<dbReference type="EMBL" id="CM007905">
    <property type="protein sequence ID" value="OTF92876.1"/>
    <property type="molecule type" value="Genomic_DNA"/>
</dbReference>
<reference evidence="1" key="3">
    <citation type="submission" date="2020-06" db="EMBL/GenBank/DDBJ databases">
        <title>Helianthus annuus Genome sequencing and assembly Release 2.</title>
        <authorList>
            <person name="Gouzy J."/>
            <person name="Langlade N."/>
            <person name="Munos S."/>
        </authorList>
    </citation>
    <scope>NUCLEOTIDE SEQUENCE</scope>
    <source>
        <tissue evidence="1">Leaves</tissue>
    </source>
</reference>
<organism evidence="2 3">
    <name type="scientific">Helianthus annuus</name>
    <name type="common">Common sunflower</name>
    <dbReference type="NCBI Taxonomy" id="4232"/>
    <lineage>
        <taxon>Eukaryota</taxon>
        <taxon>Viridiplantae</taxon>
        <taxon>Streptophyta</taxon>
        <taxon>Embryophyta</taxon>
        <taxon>Tracheophyta</taxon>
        <taxon>Spermatophyta</taxon>
        <taxon>Magnoliopsida</taxon>
        <taxon>eudicotyledons</taxon>
        <taxon>Gunneridae</taxon>
        <taxon>Pentapetalae</taxon>
        <taxon>asterids</taxon>
        <taxon>campanulids</taxon>
        <taxon>Asterales</taxon>
        <taxon>Asteraceae</taxon>
        <taxon>Asteroideae</taxon>
        <taxon>Heliantheae alliance</taxon>
        <taxon>Heliantheae</taxon>
        <taxon>Helianthus</taxon>
    </lineage>
</organism>
<name>A0A251S416_HELAN</name>
<sequence>MFTAVSVRSYALSLIESYCYFILRTVLALSKPRTHVCNPQPPPVNPYINTQVVKLENITKIPPSFSTFGCTRGIKGRSIELDRRWLLHMRVSTNASGLGFATRSAVFDGFLLALIRSLILLMCNQARSLILLHRRLCLIHIKKRELEVIVIQTESLRTIKAGNGCENEGKIHFGVNFEKFGGPEQTQFHPAYITHG</sequence>
<evidence type="ECO:0000313" key="3">
    <source>
        <dbReference type="Proteomes" id="UP000215914"/>
    </source>
</evidence>
<dbReference type="InParanoid" id="A0A251S416"/>